<gene>
    <name evidence="7" type="ORF">GJ688_14360</name>
</gene>
<dbReference type="InterPro" id="IPR046342">
    <property type="entry name" value="CBS_dom_sf"/>
</dbReference>
<evidence type="ECO:0000259" key="5">
    <source>
        <dbReference type="PROSITE" id="PS51000"/>
    </source>
</evidence>
<dbReference type="InterPro" id="IPR016842">
    <property type="entry name" value="UCP026546_HTH-CBS"/>
</dbReference>
<name>A0A6I3SPH9_HELMO</name>
<accession>A0A6I3SPH9</accession>
<dbReference type="CDD" id="cd04617">
    <property type="entry name" value="CBS_pair_CcpN"/>
    <property type="match status" value="1"/>
</dbReference>
<dbReference type="Gene3D" id="1.10.10.10">
    <property type="entry name" value="Winged helix-like DNA-binding domain superfamily/Winged helix DNA-binding domain"/>
    <property type="match status" value="1"/>
</dbReference>
<keyword evidence="2 4" id="KW-0129">CBS domain</keyword>
<comment type="caution">
    <text evidence="7">The sequence shown here is derived from an EMBL/GenBank/DDBJ whole genome shotgun (WGS) entry which is preliminary data.</text>
</comment>
<evidence type="ECO:0000256" key="4">
    <source>
        <dbReference type="PROSITE-ProRule" id="PRU00703"/>
    </source>
</evidence>
<evidence type="ECO:0000256" key="3">
    <source>
        <dbReference type="ARBA" id="ARBA00023163"/>
    </source>
</evidence>
<dbReference type="EMBL" id="WNKU01000019">
    <property type="protein sequence ID" value="MTV50157.1"/>
    <property type="molecule type" value="Genomic_DNA"/>
</dbReference>
<dbReference type="Proteomes" id="UP000430670">
    <property type="component" value="Unassembled WGS sequence"/>
</dbReference>
<evidence type="ECO:0000256" key="2">
    <source>
        <dbReference type="ARBA" id="ARBA00023122"/>
    </source>
</evidence>
<keyword evidence="8" id="KW-1185">Reference proteome</keyword>
<dbReference type="FunFam" id="1.10.10.10:FF:000257">
    <property type="entry name" value="Transcriptional repressor CcpN"/>
    <property type="match status" value="1"/>
</dbReference>
<evidence type="ECO:0000259" key="6">
    <source>
        <dbReference type="PROSITE" id="PS51371"/>
    </source>
</evidence>
<dbReference type="InterPro" id="IPR051257">
    <property type="entry name" value="Diverse_CBS-Domain"/>
</dbReference>
<dbReference type="SUPFAM" id="SSF54631">
    <property type="entry name" value="CBS-domain pair"/>
    <property type="match status" value="1"/>
</dbReference>
<dbReference type="AlphaFoldDB" id="A0A6I3SPH9"/>
<proteinExistence type="predicted"/>
<dbReference type="InterPro" id="IPR036388">
    <property type="entry name" value="WH-like_DNA-bd_sf"/>
</dbReference>
<evidence type="ECO:0000256" key="1">
    <source>
        <dbReference type="ARBA" id="ARBA00023015"/>
    </source>
</evidence>
<keyword evidence="1" id="KW-0805">Transcription regulation</keyword>
<feature type="domain" description="CBS" evidence="6">
    <location>
        <begin position="83"/>
        <end position="139"/>
    </location>
</feature>
<dbReference type="InterPro" id="IPR000644">
    <property type="entry name" value="CBS_dom"/>
</dbReference>
<dbReference type="InterPro" id="IPR013196">
    <property type="entry name" value="HTH_11"/>
</dbReference>
<dbReference type="PROSITE" id="PS51000">
    <property type="entry name" value="HTH_DEOR_2"/>
    <property type="match status" value="1"/>
</dbReference>
<evidence type="ECO:0000313" key="7">
    <source>
        <dbReference type="EMBL" id="MTV50157.1"/>
    </source>
</evidence>
<dbReference type="GO" id="GO:0003700">
    <property type="term" value="F:DNA-binding transcription factor activity"/>
    <property type="evidence" value="ECO:0007669"/>
    <property type="project" value="InterPro"/>
</dbReference>
<dbReference type="SUPFAM" id="SSF46785">
    <property type="entry name" value="Winged helix' DNA-binding domain"/>
    <property type="match status" value="1"/>
</dbReference>
<sequence length="216" mass="23727">MTTIELSERQVKIVQIVKDRGPITGEQIADLLNLTRATLRPDLAILTMSGILEARPRVGYYYNSRSGNTLVARAIGKLRVKDIKSLAIVVRESASVYDAVVTMFTEDVGTLSVVDGEGYLVGIVSRKDLLKIAIGGGDVQKMPIGMVMTRMPNIVTITPDDTVYLAARRLISHQIDALPVVRTYVMPNGEERLEVVGRLTKTNITRLFVELGDGEN</sequence>
<dbReference type="PIRSF" id="PIRSF026546">
    <property type="entry name" value="UCP026546_CBS_YqzB"/>
    <property type="match status" value="1"/>
</dbReference>
<dbReference type="PANTHER" id="PTHR43080:SF2">
    <property type="entry name" value="CBS DOMAIN-CONTAINING PROTEIN"/>
    <property type="match status" value="1"/>
</dbReference>
<dbReference type="PANTHER" id="PTHR43080">
    <property type="entry name" value="CBS DOMAIN-CONTAINING PROTEIN CBSX3, MITOCHONDRIAL"/>
    <property type="match status" value="1"/>
</dbReference>
<dbReference type="Pfam" id="PF00571">
    <property type="entry name" value="CBS"/>
    <property type="match status" value="2"/>
</dbReference>
<dbReference type="Pfam" id="PF08279">
    <property type="entry name" value="HTH_11"/>
    <property type="match status" value="1"/>
</dbReference>
<dbReference type="Gene3D" id="3.10.580.10">
    <property type="entry name" value="CBS-domain"/>
    <property type="match status" value="1"/>
</dbReference>
<dbReference type="InterPro" id="IPR001034">
    <property type="entry name" value="DeoR_HTH"/>
</dbReference>
<keyword evidence="3" id="KW-0804">Transcription</keyword>
<reference evidence="7 8" key="1">
    <citation type="submission" date="2019-11" db="EMBL/GenBank/DDBJ databases">
        <title>Whole-genome sequence of a the green, strictly anaerobic photosynthetic bacterium Heliobacillus mobilis DSM 6151.</title>
        <authorList>
            <person name="Kyndt J.A."/>
            <person name="Meyer T.E."/>
        </authorList>
    </citation>
    <scope>NUCLEOTIDE SEQUENCE [LARGE SCALE GENOMIC DNA]</scope>
    <source>
        <strain evidence="7 8">DSM 6151</strain>
    </source>
</reference>
<dbReference type="PROSITE" id="PS51371">
    <property type="entry name" value="CBS"/>
    <property type="match status" value="2"/>
</dbReference>
<dbReference type="SMART" id="SM00116">
    <property type="entry name" value="CBS"/>
    <property type="match status" value="2"/>
</dbReference>
<protein>
    <submittedName>
        <fullName evidence="7">CBS domain-containing protein</fullName>
    </submittedName>
</protein>
<feature type="domain" description="HTH deoR-type" evidence="5">
    <location>
        <begin position="6"/>
        <end position="70"/>
    </location>
</feature>
<organism evidence="7 8">
    <name type="scientific">Heliobacterium mobile</name>
    <name type="common">Heliobacillus mobilis</name>
    <dbReference type="NCBI Taxonomy" id="28064"/>
    <lineage>
        <taxon>Bacteria</taxon>
        <taxon>Bacillati</taxon>
        <taxon>Bacillota</taxon>
        <taxon>Clostridia</taxon>
        <taxon>Eubacteriales</taxon>
        <taxon>Heliobacteriaceae</taxon>
        <taxon>Heliobacterium</taxon>
    </lineage>
</organism>
<feature type="domain" description="CBS" evidence="6">
    <location>
        <begin position="148"/>
        <end position="214"/>
    </location>
</feature>
<dbReference type="InterPro" id="IPR036390">
    <property type="entry name" value="WH_DNA-bd_sf"/>
</dbReference>
<evidence type="ECO:0000313" key="8">
    <source>
        <dbReference type="Proteomes" id="UP000430670"/>
    </source>
</evidence>